<comment type="function">
    <text evidence="6">DNA-dependent RNA polymerase catalyzes the transcription of DNA into RNA using the four ribonucleoside triphosphates as substrates. Specific peripheric component of RNA polymerase III which synthesizes small RNAs, such as 5S rRNA and tRNAs.</text>
</comment>
<name>A0A2T7NWW7_POMCA</name>
<comment type="caution">
    <text evidence="7">The sequence shown here is derived from an EMBL/GenBank/DDBJ whole genome shotgun (WGS) entry which is preliminary data.</text>
</comment>
<evidence type="ECO:0000256" key="5">
    <source>
        <dbReference type="ARBA" id="ARBA00023242"/>
    </source>
</evidence>
<evidence type="ECO:0000256" key="1">
    <source>
        <dbReference type="ARBA" id="ARBA00004123"/>
    </source>
</evidence>
<evidence type="ECO:0000313" key="8">
    <source>
        <dbReference type="Proteomes" id="UP000245119"/>
    </source>
</evidence>
<dbReference type="InterPro" id="IPR016049">
    <property type="entry name" value="RNA_pol_Rpc34-like"/>
</dbReference>
<dbReference type="InterPro" id="IPR007832">
    <property type="entry name" value="RNA_pol_Rpc34"/>
</dbReference>
<dbReference type="FunFam" id="1.10.10.10:FF:000116">
    <property type="entry name" value="DNA-directed RNA polymerase III subunit RPC6"/>
    <property type="match status" value="1"/>
</dbReference>
<evidence type="ECO:0000313" key="7">
    <source>
        <dbReference type="EMBL" id="PVD25653.1"/>
    </source>
</evidence>
<dbReference type="FunFam" id="1.10.10.10:FF:000237">
    <property type="entry name" value="DNA-directed RNA polymerase III subunit RPC6"/>
    <property type="match status" value="1"/>
</dbReference>
<evidence type="ECO:0000256" key="2">
    <source>
        <dbReference type="ARBA" id="ARBA00011038"/>
    </source>
</evidence>
<accession>A0A2T7NWW7</accession>
<evidence type="ECO:0000256" key="4">
    <source>
        <dbReference type="ARBA" id="ARBA00023163"/>
    </source>
</evidence>
<dbReference type="InterPro" id="IPR036390">
    <property type="entry name" value="WH_DNA-bd_sf"/>
</dbReference>
<gene>
    <name evidence="7" type="ORF">C0Q70_13312</name>
</gene>
<keyword evidence="8" id="KW-1185">Reference proteome</keyword>
<dbReference type="STRING" id="400727.A0A2T7NWW7"/>
<dbReference type="GO" id="GO:0005666">
    <property type="term" value="C:RNA polymerase III complex"/>
    <property type="evidence" value="ECO:0007669"/>
    <property type="project" value="UniProtKB-UniRule"/>
</dbReference>
<dbReference type="AlphaFoldDB" id="A0A2T7NWW7"/>
<keyword evidence="4 6" id="KW-0804">Transcription</keyword>
<comment type="similarity">
    <text evidence="2 6">Belongs to the eukaryotic RPC34/RPC39 RNA polymerase subunit family.</text>
</comment>
<protein>
    <recommendedName>
        <fullName evidence="6">DNA-directed RNA polymerase III subunit RPC6</fullName>
        <shortName evidence="6">RNA polymerase III subunit C6</shortName>
    </recommendedName>
</protein>
<keyword evidence="5 6" id="KW-0539">Nucleus</keyword>
<dbReference type="GO" id="GO:0006383">
    <property type="term" value="P:transcription by RNA polymerase III"/>
    <property type="evidence" value="ECO:0007669"/>
    <property type="project" value="UniProtKB-UniRule"/>
</dbReference>
<keyword evidence="3 6" id="KW-0240">DNA-directed RNA polymerase</keyword>
<proteinExistence type="inferred from homology"/>
<evidence type="ECO:0000256" key="6">
    <source>
        <dbReference type="PIRNR" id="PIRNR028763"/>
    </source>
</evidence>
<comment type="subcellular location">
    <subcellularLocation>
        <location evidence="1 6">Nucleus</location>
    </subcellularLocation>
</comment>
<dbReference type="PANTHER" id="PTHR12780">
    <property type="entry name" value="RNA POLYMERASE III DNA DIRECTED , 39KD SUBUNIT-RELATED"/>
    <property type="match status" value="1"/>
</dbReference>
<sequence length="283" mass="31545">MAQPTGMPVVKQEPVEETDIEKVILDLCQKNPDGIDNKIIEQGLSHCDVQQRVAAINKLLTTGCIDLLQIGQRLLYRLKDTAGDNQLKGTDTQDKLVYQIIKEADNKGIWIRDIRSKSNLPLTQLNKVLKNLENKELIKAVKSVAAPKKKVYMLFNLEPDSSVTGGAWYSDQDFESELVDLLNQQCYKFLEQKAKNSTWILSHSNAATATAEEVLGYITQLRVVTVQLKVEDIVTILNTLIFDGKITQSTRVGASGSRVSSHCHEGGAISPGTCVYMRDWLEL</sequence>
<reference evidence="7 8" key="1">
    <citation type="submission" date="2018-04" db="EMBL/GenBank/DDBJ databases">
        <title>The genome of golden apple snail Pomacea canaliculata provides insight into stress tolerance and invasive adaptation.</title>
        <authorList>
            <person name="Liu C."/>
            <person name="Liu B."/>
            <person name="Ren Y."/>
            <person name="Zhang Y."/>
            <person name="Wang H."/>
            <person name="Li S."/>
            <person name="Jiang F."/>
            <person name="Yin L."/>
            <person name="Zhang G."/>
            <person name="Qian W."/>
            <person name="Fan W."/>
        </authorList>
    </citation>
    <scope>NUCLEOTIDE SEQUENCE [LARGE SCALE GENOMIC DNA]</scope>
    <source>
        <strain evidence="7">SZHN2017</strain>
        <tissue evidence="7">Muscle</tissue>
    </source>
</reference>
<dbReference type="GO" id="GO:0005737">
    <property type="term" value="C:cytoplasm"/>
    <property type="evidence" value="ECO:0007669"/>
    <property type="project" value="UniProtKB-ARBA"/>
</dbReference>
<dbReference type="InterPro" id="IPR036388">
    <property type="entry name" value="WH-like_DNA-bd_sf"/>
</dbReference>
<organism evidence="7 8">
    <name type="scientific">Pomacea canaliculata</name>
    <name type="common">Golden apple snail</name>
    <dbReference type="NCBI Taxonomy" id="400727"/>
    <lineage>
        <taxon>Eukaryota</taxon>
        <taxon>Metazoa</taxon>
        <taxon>Spiralia</taxon>
        <taxon>Lophotrochozoa</taxon>
        <taxon>Mollusca</taxon>
        <taxon>Gastropoda</taxon>
        <taxon>Caenogastropoda</taxon>
        <taxon>Architaenioglossa</taxon>
        <taxon>Ampullarioidea</taxon>
        <taxon>Ampullariidae</taxon>
        <taxon>Pomacea</taxon>
    </lineage>
</organism>
<dbReference type="GO" id="GO:0005654">
    <property type="term" value="C:nucleoplasm"/>
    <property type="evidence" value="ECO:0007669"/>
    <property type="project" value="UniProtKB-ARBA"/>
</dbReference>
<dbReference type="Pfam" id="PF05158">
    <property type="entry name" value="RNA_pol_Rpc34"/>
    <property type="match status" value="1"/>
</dbReference>
<dbReference type="PIRSF" id="PIRSF028763">
    <property type="entry name" value="RNA_pol_Rpc34"/>
    <property type="match status" value="1"/>
</dbReference>
<dbReference type="OrthoDB" id="613763at2759"/>
<dbReference type="Gene3D" id="1.10.10.10">
    <property type="entry name" value="Winged helix-like DNA-binding domain superfamily/Winged helix DNA-binding domain"/>
    <property type="match status" value="2"/>
</dbReference>
<dbReference type="EMBL" id="PZQS01000008">
    <property type="protein sequence ID" value="PVD25653.1"/>
    <property type="molecule type" value="Genomic_DNA"/>
</dbReference>
<dbReference type="Proteomes" id="UP000245119">
    <property type="component" value="Linkage Group LG8"/>
</dbReference>
<dbReference type="SUPFAM" id="SSF46785">
    <property type="entry name" value="Winged helix' DNA-binding domain"/>
    <property type="match status" value="2"/>
</dbReference>
<evidence type="ECO:0000256" key="3">
    <source>
        <dbReference type="ARBA" id="ARBA00022478"/>
    </source>
</evidence>